<keyword evidence="4 8" id="KW-0297">G-protein coupled receptor</keyword>
<keyword evidence="3 9" id="KW-1133">Transmembrane helix</keyword>
<gene>
    <name evidence="11" type="ORF">BaRGS_00005319</name>
</gene>
<evidence type="ECO:0000256" key="3">
    <source>
        <dbReference type="ARBA" id="ARBA00022989"/>
    </source>
</evidence>
<dbReference type="Proteomes" id="UP001519460">
    <property type="component" value="Unassembled WGS sequence"/>
</dbReference>
<name>A0ABD0LW19_9CAEN</name>
<dbReference type="PROSITE" id="PS50262">
    <property type="entry name" value="G_PROTEIN_RECEP_F1_2"/>
    <property type="match status" value="1"/>
</dbReference>
<dbReference type="PANTHER" id="PTHR24243">
    <property type="entry name" value="G-PROTEIN COUPLED RECEPTOR"/>
    <property type="match status" value="1"/>
</dbReference>
<dbReference type="PROSITE" id="PS00237">
    <property type="entry name" value="G_PROTEIN_RECEP_F1_1"/>
    <property type="match status" value="1"/>
</dbReference>
<feature type="transmembrane region" description="Helical" evidence="9">
    <location>
        <begin position="53"/>
        <end position="77"/>
    </location>
</feature>
<dbReference type="AlphaFoldDB" id="A0ABD0LW19"/>
<dbReference type="InterPro" id="IPR017452">
    <property type="entry name" value="GPCR_Rhodpsn_7TM"/>
</dbReference>
<dbReference type="PANTHER" id="PTHR24243:SF224">
    <property type="entry name" value="G-PROTEIN COUPLED RECEPTOR 19-RELATED"/>
    <property type="match status" value="1"/>
</dbReference>
<dbReference type="SUPFAM" id="SSF81321">
    <property type="entry name" value="Family A G protein-coupled receptor-like"/>
    <property type="match status" value="1"/>
</dbReference>
<evidence type="ECO:0000256" key="8">
    <source>
        <dbReference type="RuleBase" id="RU000688"/>
    </source>
</evidence>
<comment type="similarity">
    <text evidence="8">Belongs to the G-protein coupled receptor 1 family.</text>
</comment>
<sequence>VLSILDHLNDQRAIYFLPAVIWVILLMVVGIIGNSLVIYVYRRRFKRTSSNYFILTMAIFDLVACLIGMPTEVYDLLKPFTFYSEFGCKVFRSAENFSIYGSVVVLVEIAFDRYFKICRPLMVIRLFTIKVLCVVAVFLAVLFATPSFVLYGIRRTDTPVPGVRGYDCSISDEYRQTTFEKTYFIVLAVVFVVTLIILTVLYVRIWYELRQRRRLVIGDQLTKSREEVSEAKKFRVSRCVPSMSEDELAGASRSNSAINLDNLVTSPNATSSTSTTSKRSRFSSIAQYATRFSVSRTTVVLFAVTVAFVLSFFPALAVMVVRKVVKDFEKNQTIGSLVATKIFSKFSFINNAINPIIYSFLNINFRRQARKAVQKLFCYDKRHTHMPQKADSDRSTKKEFIHV</sequence>
<dbReference type="CDD" id="cd00637">
    <property type="entry name" value="7tm_classA_rhodopsin-like"/>
    <property type="match status" value="1"/>
</dbReference>
<evidence type="ECO:0000256" key="5">
    <source>
        <dbReference type="ARBA" id="ARBA00023136"/>
    </source>
</evidence>
<evidence type="ECO:0000256" key="1">
    <source>
        <dbReference type="ARBA" id="ARBA00004141"/>
    </source>
</evidence>
<proteinExistence type="inferred from homology"/>
<evidence type="ECO:0000256" key="2">
    <source>
        <dbReference type="ARBA" id="ARBA00022692"/>
    </source>
</evidence>
<feature type="transmembrane region" description="Helical" evidence="9">
    <location>
        <begin position="127"/>
        <end position="153"/>
    </location>
</feature>
<dbReference type="Gene3D" id="1.20.1070.10">
    <property type="entry name" value="Rhodopsin 7-helix transmembrane proteins"/>
    <property type="match status" value="1"/>
</dbReference>
<evidence type="ECO:0000256" key="4">
    <source>
        <dbReference type="ARBA" id="ARBA00023040"/>
    </source>
</evidence>
<feature type="non-terminal residue" evidence="11">
    <location>
        <position position="1"/>
    </location>
</feature>
<evidence type="ECO:0000256" key="6">
    <source>
        <dbReference type="ARBA" id="ARBA00023170"/>
    </source>
</evidence>
<dbReference type="EMBL" id="JACVVK020000020">
    <property type="protein sequence ID" value="KAK7503398.1"/>
    <property type="molecule type" value="Genomic_DNA"/>
</dbReference>
<comment type="caution">
    <text evidence="11">The sequence shown here is derived from an EMBL/GenBank/DDBJ whole genome shotgun (WGS) entry which is preliminary data.</text>
</comment>
<organism evidence="11 12">
    <name type="scientific">Batillaria attramentaria</name>
    <dbReference type="NCBI Taxonomy" id="370345"/>
    <lineage>
        <taxon>Eukaryota</taxon>
        <taxon>Metazoa</taxon>
        <taxon>Spiralia</taxon>
        <taxon>Lophotrochozoa</taxon>
        <taxon>Mollusca</taxon>
        <taxon>Gastropoda</taxon>
        <taxon>Caenogastropoda</taxon>
        <taxon>Sorbeoconcha</taxon>
        <taxon>Cerithioidea</taxon>
        <taxon>Batillariidae</taxon>
        <taxon>Batillaria</taxon>
    </lineage>
</organism>
<dbReference type="GO" id="GO:0016020">
    <property type="term" value="C:membrane"/>
    <property type="evidence" value="ECO:0007669"/>
    <property type="project" value="UniProtKB-SubCell"/>
</dbReference>
<feature type="transmembrane region" description="Helical" evidence="9">
    <location>
        <begin position="342"/>
        <end position="361"/>
    </location>
</feature>
<reference evidence="11 12" key="1">
    <citation type="journal article" date="2023" name="Sci. Data">
        <title>Genome assembly of the Korean intertidal mud-creeper Batillaria attramentaria.</title>
        <authorList>
            <person name="Patra A.K."/>
            <person name="Ho P.T."/>
            <person name="Jun S."/>
            <person name="Lee S.J."/>
            <person name="Kim Y."/>
            <person name="Won Y.J."/>
        </authorList>
    </citation>
    <scope>NUCLEOTIDE SEQUENCE [LARGE SCALE GENOMIC DNA]</scope>
    <source>
        <strain evidence="11">Wonlab-2016</strain>
    </source>
</reference>
<feature type="transmembrane region" description="Helical" evidence="9">
    <location>
        <begin position="183"/>
        <end position="207"/>
    </location>
</feature>
<evidence type="ECO:0000259" key="10">
    <source>
        <dbReference type="PROSITE" id="PS50262"/>
    </source>
</evidence>
<accession>A0ABD0LW19</accession>
<feature type="transmembrane region" description="Helical" evidence="9">
    <location>
        <begin position="299"/>
        <end position="322"/>
    </location>
</feature>
<keyword evidence="7 8" id="KW-0807">Transducer</keyword>
<keyword evidence="2 8" id="KW-0812">Transmembrane</keyword>
<keyword evidence="12" id="KW-1185">Reference proteome</keyword>
<feature type="transmembrane region" description="Helical" evidence="9">
    <location>
        <begin position="20"/>
        <end position="41"/>
    </location>
</feature>
<dbReference type="InterPro" id="IPR000276">
    <property type="entry name" value="GPCR_Rhodpsn"/>
</dbReference>
<keyword evidence="6 8" id="KW-0675">Receptor</keyword>
<dbReference type="PRINTS" id="PR00237">
    <property type="entry name" value="GPCRRHODOPSN"/>
</dbReference>
<evidence type="ECO:0000313" key="12">
    <source>
        <dbReference type="Proteomes" id="UP001519460"/>
    </source>
</evidence>
<dbReference type="Pfam" id="PF00001">
    <property type="entry name" value="7tm_1"/>
    <property type="match status" value="1"/>
</dbReference>
<comment type="subcellular location">
    <subcellularLocation>
        <location evidence="1">Membrane</location>
        <topology evidence="1">Multi-pass membrane protein</topology>
    </subcellularLocation>
</comment>
<dbReference type="GO" id="GO:0004930">
    <property type="term" value="F:G protein-coupled receptor activity"/>
    <property type="evidence" value="ECO:0007669"/>
    <property type="project" value="UniProtKB-KW"/>
</dbReference>
<evidence type="ECO:0000256" key="7">
    <source>
        <dbReference type="ARBA" id="ARBA00023224"/>
    </source>
</evidence>
<evidence type="ECO:0000256" key="9">
    <source>
        <dbReference type="SAM" id="Phobius"/>
    </source>
</evidence>
<keyword evidence="5 9" id="KW-0472">Membrane</keyword>
<feature type="domain" description="G-protein coupled receptors family 1 profile" evidence="10">
    <location>
        <begin position="33"/>
        <end position="358"/>
    </location>
</feature>
<feature type="transmembrane region" description="Helical" evidence="9">
    <location>
        <begin position="97"/>
        <end position="115"/>
    </location>
</feature>
<protein>
    <recommendedName>
        <fullName evidence="10">G-protein coupled receptors family 1 profile domain-containing protein</fullName>
    </recommendedName>
</protein>
<evidence type="ECO:0000313" key="11">
    <source>
        <dbReference type="EMBL" id="KAK7503398.1"/>
    </source>
</evidence>